<evidence type="ECO:0000313" key="1">
    <source>
        <dbReference type="EMBL" id="KAJ8123517.1"/>
    </source>
</evidence>
<protein>
    <submittedName>
        <fullName evidence="1">Uncharacterized protein</fullName>
    </submittedName>
</protein>
<evidence type="ECO:0000313" key="2">
    <source>
        <dbReference type="Proteomes" id="UP001153334"/>
    </source>
</evidence>
<accession>A0ACC2J7M3</accession>
<dbReference type="Proteomes" id="UP001153334">
    <property type="component" value="Unassembled WGS sequence"/>
</dbReference>
<keyword evidence="2" id="KW-1185">Reference proteome</keyword>
<name>A0ACC2J7M3_9PEZI</name>
<proteinExistence type="predicted"/>
<comment type="caution">
    <text evidence="1">The sequence shown here is derived from an EMBL/GenBank/DDBJ whole genome shotgun (WGS) entry which is preliminary data.</text>
</comment>
<reference evidence="1" key="1">
    <citation type="submission" date="2022-11" db="EMBL/GenBank/DDBJ databases">
        <title>Genome Sequence of Nemania bipapillata.</title>
        <authorList>
            <person name="Buettner E."/>
        </authorList>
    </citation>
    <scope>NUCLEOTIDE SEQUENCE</scope>
    <source>
        <strain evidence="1">CP14</strain>
    </source>
</reference>
<organism evidence="1 2">
    <name type="scientific">Nemania bipapillata</name>
    <dbReference type="NCBI Taxonomy" id="110536"/>
    <lineage>
        <taxon>Eukaryota</taxon>
        <taxon>Fungi</taxon>
        <taxon>Dikarya</taxon>
        <taxon>Ascomycota</taxon>
        <taxon>Pezizomycotina</taxon>
        <taxon>Sordariomycetes</taxon>
        <taxon>Xylariomycetidae</taxon>
        <taxon>Xylariales</taxon>
        <taxon>Xylariaceae</taxon>
        <taxon>Nemania</taxon>
    </lineage>
</organism>
<gene>
    <name evidence="1" type="ORF">ONZ43_g557</name>
</gene>
<dbReference type="EMBL" id="JAPESX010000074">
    <property type="protein sequence ID" value="KAJ8123517.1"/>
    <property type="molecule type" value="Genomic_DNA"/>
</dbReference>
<sequence>MASVKGLKPYADPTYQAAHEEVFSTPLTRTIETVLPPGVSQGDFSRAIEKFIRVLGKDAVFTGTDLKYYVDPYDIPEAGKVRNIPSAAVCPASVEELQEFLKVANEYKIAVWTFSRGKNLGTDMAGRHRVSPVASR</sequence>